<accession>A0ABR1EXW2</accession>
<dbReference type="EMBL" id="JBBJBU010000018">
    <property type="protein sequence ID" value="KAK7202415.1"/>
    <property type="molecule type" value="Genomic_DNA"/>
</dbReference>
<feature type="transmembrane region" description="Helical" evidence="3">
    <location>
        <begin position="410"/>
        <end position="433"/>
    </location>
</feature>
<comment type="caution">
    <text evidence="5">The sequence shown here is derived from an EMBL/GenBank/DDBJ whole genome shotgun (WGS) entry which is preliminary data.</text>
</comment>
<feature type="transmembrane region" description="Helical" evidence="3">
    <location>
        <begin position="344"/>
        <end position="368"/>
    </location>
</feature>
<gene>
    <name evidence="5" type="ORF">BZA70DRAFT_103471</name>
</gene>
<feature type="transmembrane region" description="Helical" evidence="3">
    <location>
        <begin position="93"/>
        <end position="112"/>
    </location>
</feature>
<dbReference type="InterPro" id="IPR011701">
    <property type="entry name" value="MFS"/>
</dbReference>
<dbReference type="RefSeq" id="XP_064765448.1">
    <property type="nucleotide sequence ID" value="XM_064909341.1"/>
</dbReference>
<dbReference type="InterPro" id="IPR020846">
    <property type="entry name" value="MFS_dom"/>
</dbReference>
<comment type="subcellular location">
    <subcellularLocation>
        <location evidence="1">Membrane</location>
        <topology evidence="1">Multi-pass membrane protein</topology>
    </subcellularLocation>
</comment>
<dbReference type="Gene3D" id="1.20.1250.20">
    <property type="entry name" value="MFS general substrate transporter like domains"/>
    <property type="match status" value="2"/>
</dbReference>
<keyword evidence="3" id="KW-0812">Transmembrane</keyword>
<keyword evidence="3" id="KW-1133">Transmembrane helix</keyword>
<dbReference type="Pfam" id="PF07690">
    <property type="entry name" value="MFS_1"/>
    <property type="match status" value="1"/>
</dbReference>
<reference evidence="5 6" key="1">
    <citation type="submission" date="2024-03" db="EMBL/GenBank/DDBJ databases">
        <title>Genome-scale model development and genomic sequencing of the oleaginous clade Lipomyces.</title>
        <authorList>
            <consortium name="Lawrence Berkeley National Laboratory"/>
            <person name="Czajka J.J."/>
            <person name="Han Y."/>
            <person name="Kim J."/>
            <person name="Mondo S.J."/>
            <person name="Hofstad B.A."/>
            <person name="Robles A."/>
            <person name="Haridas S."/>
            <person name="Riley R."/>
            <person name="LaButti K."/>
            <person name="Pangilinan J."/>
            <person name="Andreopoulos W."/>
            <person name="Lipzen A."/>
            <person name="Yan J."/>
            <person name="Wang M."/>
            <person name="Ng V."/>
            <person name="Grigoriev I.V."/>
            <person name="Spatafora J.W."/>
            <person name="Magnuson J.K."/>
            <person name="Baker S.E."/>
            <person name="Pomraning K.R."/>
        </authorList>
    </citation>
    <scope>NUCLEOTIDE SEQUENCE [LARGE SCALE GENOMIC DNA]</scope>
    <source>
        <strain evidence="5 6">Phaff 52-87</strain>
    </source>
</reference>
<evidence type="ECO:0000256" key="3">
    <source>
        <dbReference type="SAM" id="Phobius"/>
    </source>
</evidence>
<feature type="domain" description="Major facilitator superfamily (MFS) profile" evidence="4">
    <location>
        <begin position="52"/>
        <end position="438"/>
    </location>
</feature>
<dbReference type="InterPro" id="IPR036259">
    <property type="entry name" value="MFS_trans_sf"/>
</dbReference>
<keyword evidence="6" id="KW-1185">Reference proteome</keyword>
<evidence type="ECO:0000313" key="6">
    <source>
        <dbReference type="Proteomes" id="UP001498771"/>
    </source>
</evidence>
<keyword evidence="3" id="KW-0472">Membrane</keyword>
<feature type="transmembrane region" description="Helical" evidence="3">
    <location>
        <begin position="180"/>
        <end position="199"/>
    </location>
</feature>
<organism evidence="5 6">
    <name type="scientific">Myxozyma melibiosi</name>
    <dbReference type="NCBI Taxonomy" id="54550"/>
    <lineage>
        <taxon>Eukaryota</taxon>
        <taxon>Fungi</taxon>
        <taxon>Dikarya</taxon>
        <taxon>Ascomycota</taxon>
        <taxon>Saccharomycotina</taxon>
        <taxon>Lipomycetes</taxon>
        <taxon>Lipomycetales</taxon>
        <taxon>Lipomycetaceae</taxon>
        <taxon>Myxozyma</taxon>
    </lineage>
</organism>
<dbReference type="InterPro" id="IPR050327">
    <property type="entry name" value="Proton-linked_MCT"/>
</dbReference>
<feature type="transmembrane region" description="Helical" evidence="3">
    <location>
        <begin position="211"/>
        <end position="233"/>
    </location>
</feature>
<sequence length="438" mass="46783">MEDQDHTKTAGVAVIQRTTTESTLQTEKAAAITFQEALPAPDEHAPNGGLTAWLQVSGSFVLFMNSWGTINSYGVFETYYVSINLSNKSSSDIAWIGSTQAFLLLVVGIISGPVFDLGVFRPLLISGSVVLVLGLVFTSLCHEYWQFMLAQGIMTGIGCGLFFVPSVAVIPQYFTTRRSFALGIAASGSSVGGVIYPIIFHKLRPLLGFGWAVRVVALIVLVTQGYVLAVMRVRTRPAGKKIRLTRELVMYPPFLAFIGFGVFAFMGAYIPFYYMEGFSILKGIYSFDVSFYMLSVLNGASTFGRLLPNILADRVGPFNVLLPCIFAASIVAFCWVAAATKPGVVAISVLYGFFSGSIISLAAPCLAVITPDISVLGTRIGILFAVASVGLLIGTPVAGELLKTGMEFKAVAVFCGGTLAVACGFVGVARGLLRGWRV</sequence>
<feature type="transmembrane region" description="Helical" evidence="3">
    <location>
        <begin position="254"/>
        <end position="274"/>
    </location>
</feature>
<feature type="transmembrane region" description="Helical" evidence="3">
    <location>
        <begin position="320"/>
        <end position="338"/>
    </location>
</feature>
<feature type="transmembrane region" description="Helical" evidence="3">
    <location>
        <begin position="144"/>
        <end position="168"/>
    </location>
</feature>
<dbReference type="Proteomes" id="UP001498771">
    <property type="component" value="Unassembled WGS sequence"/>
</dbReference>
<evidence type="ECO:0000256" key="1">
    <source>
        <dbReference type="ARBA" id="ARBA00004141"/>
    </source>
</evidence>
<feature type="transmembrane region" description="Helical" evidence="3">
    <location>
        <begin position="289"/>
        <end position="308"/>
    </location>
</feature>
<comment type="similarity">
    <text evidence="2">Belongs to the major facilitator superfamily. Monocarboxylate porter (TC 2.A.1.13) family.</text>
</comment>
<feature type="transmembrane region" description="Helical" evidence="3">
    <location>
        <begin position="119"/>
        <end position="138"/>
    </location>
</feature>
<evidence type="ECO:0000313" key="5">
    <source>
        <dbReference type="EMBL" id="KAK7202415.1"/>
    </source>
</evidence>
<evidence type="ECO:0000256" key="2">
    <source>
        <dbReference type="ARBA" id="ARBA00006727"/>
    </source>
</evidence>
<feature type="transmembrane region" description="Helical" evidence="3">
    <location>
        <begin position="380"/>
        <end position="398"/>
    </location>
</feature>
<dbReference type="GeneID" id="90034853"/>
<evidence type="ECO:0000259" key="4">
    <source>
        <dbReference type="PROSITE" id="PS50850"/>
    </source>
</evidence>
<name>A0ABR1EXW2_9ASCO</name>
<protein>
    <submittedName>
        <fullName evidence="5">MFS general substrate transporter</fullName>
    </submittedName>
</protein>
<dbReference type="PROSITE" id="PS50850">
    <property type="entry name" value="MFS"/>
    <property type="match status" value="1"/>
</dbReference>
<dbReference type="SUPFAM" id="SSF103473">
    <property type="entry name" value="MFS general substrate transporter"/>
    <property type="match status" value="1"/>
</dbReference>
<dbReference type="PANTHER" id="PTHR11360:SF234">
    <property type="entry name" value="MFS-TYPE TRANSPORTER DBAD-RELATED"/>
    <property type="match status" value="1"/>
</dbReference>
<dbReference type="PANTHER" id="PTHR11360">
    <property type="entry name" value="MONOCARBOXYLATE TRANSPORTER"/>
    <property type="match status" value="1"/>
</dbReference>
<proteinExistence type="inferred from homology"/>